<feature type="transmembrane region" description="Helical" evidence="2">
    <location>
        <begin position="7"/>
        <end position="29"/>
    </location>
</feature>
<dbReference type="PANTHER" id="PTHR33219:SF14">
    <property type="entry name" value="PROTEIN COFACTOR ASSEMBLY OF COMPLEX C SUBUNIT B CCB3, CHLOROPLASTIC-RELATED"/>
    <property type="match status" value="1"/>
</dbReference>
<protein>
    <submittedName>
        <fullName evidence="3">YggT family protein</fullName>
    </submittedName>
</protein>
<sequence length="197" mass="21408">MNGLNTAAVYVVQTLGSLYLLIVLLRFILQLVRADFYNPLSQFAVKATKPLLNPLRKVIPGFGGLDLASLVLALLIQLLLMILTLLLMGYGIGALLPQLLVWSVIGVTALFVKIFFFALIASVILSWVAPHSHNPGAQLVNQLCEPLLAPIRRILPNLGGLDISPIFAFIALNLVDMLVIKNLAAMTSMPQLLSPFL</sequence>
<accession>A0A1I5S670</accession>
<feature type="transmembrane region" description="Helical" evidence="2">
    <location>
        <begin position="67"/>
        <end position="87"/>
    </location>
</feature>
<dbReference type="GO" id="GO:0016020">
    <property type="term" value="C:membrane"/>
    <property type="evidence" value="ECO:0007669"/>
    <property type="project" value="InterPro"/>
</dbReference>
<evidence type="ECO:0000313" key="3">
    <source>
        <dbReference type="EMBL" id="SFP66174.1"/>
    </source>
</evidence>
<dbReference type="RefSeq" id="WP_092429669.1">
    <property type="nucleotide sequence ID" value="NZ_FOXM01000004.1"/>
</dbReference>
<reference evidence="4" key="1">
    <citation type="submission" date="2016-10" db="EMBL/GenBank/DDBJ databases">
        <authorList>
            <person name="Varghese N."/>
            <person name="Submissions S."/>
        </authorList>
    </citation>
    <scope>NUCLEOTIDE SEQUENCE [LARGE SCALE GENOMIC DNA]</scope>
    <source>
        <strain evidence="4">JCM 18195</strain>
    </source>
</reference>
<feature type="transmembrane region" description="Helical" evidence="2">
    <location>
        <begin position="163"/>
        <end position="184"/>
    </location>
</feature>
<dbReference type="EMBL" id="FOXM01000004">
    <property type="protein sequence ID" value="SFP66174.1"/>
    <property type="molecule type" value="Genomic_DNA"/>
</dbReference>
<comment type="similarity">
    <text evidence="1">Belongs to the YggT family.</text>
</comment>
<keyword evidence="4" id="KW-1185">Reference proteome</keyword>
<keyword evidence="2" id="KW-1133">Transmembrane helix</keyword>
<dbReference type="AlphaFoldDB" id="A0A1I5S670"/>
<dbReference type="OrthoDB" id="9806665at2"/>
<keyword evidence="2" id="KW-0472">Membrane</keyword>
<proteinExistence type="inferred from homology"/>
<dbReference type="InterPro" id="IPR003425">
    <property type="entry name" value="CCB3/YggT"/>
</dbReference>
<dbReference type="PANTHER" id="PTHR33219">
    <property type="entry name" value="YLMG HOMOLOG PROTEIN 2, CHLOROPLASTIC"/>
    <property type="match status" value="1"/>
</dbReference>
<evidence type="ECO:0000256" key="1">
    <source>
        <dbReference type="ARBA" id="ARBA00010894"/>
    </source>
</evidence>
<evidence type="ECO:0000256" key="2">
    <source>
        <dbReference type="SAM" id="Phobius"/>
    </source>
</evidence>
<keyword evidence="2" id="KW-0812">Transmembrane</keyword>
<gene>
    <name evidence="3" type="ORF">SAMN05216229_104211</name>
</gene>
<dbReference type="Proteomes" id="UP000243084">
    <property type="component" value="Unassembled WGS sequence"/>
</dbReference>
<organism evidence="3 4">
    <name type="scientific">Geopseudomonas sagittaria</name>
    <dbReference type="NCBI Taxonomy" id="1135990"/>
    <lineage>
        <taxon>Bacteria</taxon>
        <taxon>Pseudomonadati</taxon>
        <taxon>Pseudomonadota</taxon>
        <taxon>Gammaproteobacteria</taxon>
        <taxon>Pseudomonadales</taxon>
        <taxon>Pseudomonadaceae</taxon>
        <taxon>Geopseudomonas</taxon>
    </lineage>
</organism>
<dbReference type="Pfam" id="PF02325">
    <property type="entry name" value="CCB3_YggT"/>
    <property type="match status" value="2"/>
</dbReference>
<name>A0A1I5S670_9GAMM</name>
<evidence type="ECO:0000313" key="4">
    <source>
        <dbReference type="Proteomes" id="UP000243084"/>
    </source>
</evidence>
<feature type="transmembrane region" description="Helical" evidence="2">
    <location>
        <begin position="99"/>
        <end position="129"/>
    </location>
</feature>